<protein>
    <submittedName>
        <fullName evidence="1">Putative HTH-type transcriptional regulator YxaF</fullName>
    </submittedName>
</protein>
<dbReference type="InterPro" id="IPR001647">
    <property type="entry name" value="HTH_TetR"/>
</dbReference>
<dbReference type="SUPFAM" id="SSF46689">
    <property type="entry name" value="Homeodomain-like"/>
    <property type="match status" value="1"/>
</dbReference>
<dbReference type="PRINTS" id="PR00455">
    <property type="entry name" value="HTHTETR"/>
</dbReference>
<dbReference type="EMBL" id="AP017313">
    <property type="protein sequence ID" value="BAU51930.1"/>
    <property type="molecule type" value="Genomic_DNA"/>
</dbReference>
<evidence type="ECO:0000313" key="1">
    <source>
        <dbReference type="EMBL" id="BAU51930.1"/>
    </source>
</evidence>
<dbReference type="Proteomes" id="UP000218263">
    <property type="component" value="Chromosome"/>
</dbReference>
<proteinExistence type="predicted"/>
<dbReference type="SUPFAM" id="SSF48498">
    <property type="entry name" value="Tetracyclin repressor-like, C-terminal domain"/>
    <property type="match status" value="1"/>
</dbReference>
<dbReference type="PROSITE" id="PS50977">
    <property type="entry name" value="HTH_TETR_2"/>
    <property type="match status" value="1"/>
</dbReference>
<dbReference type="KEGG" id="mgot:MgSA37_00079"/>
<dbReference type="GO" id="GO:0003677">
    <property type="term" value="F:DNA binding"/>
    <property type="evidence" value="ECO:0007669"/>
    <property type="project" value="UniProtKB-UniRule"/>
</dbReference>
<dbReference type="Pfam" id="PF00440">
    <property type="entry name" value="TetR_N"/>
    <property type="match status" value="1"/>
</dbReference>
<dbReference type="InterPro" id="IPR009057">
    <property type="entry name" value="Homeodomain-like_sf"/>
</dbReference>
<dbReference type="PANTHER" id="PTHR47506">
    <property type="entry name" value="TRANSCRIPTIONAL REGULATORY PROTEIN"/>
    <property type="match status" value="1"/>
</dbReference>
<keyword evidence="2" id="KW-1185">Reference proteome</keyword>
<dbReference type="Gene3D" id="1.10.357.10">
    <property type="entry name" value="Tetracycline Repressor, domain 2"/>
    <property type="match status" value="1"/>
</dbReference>
<dbReference type="RefSeq" id="WP_096349306.1">
    <property type="nucleotide sequence ID" value="NZ_AP017313.1"/>
</dbReference>
<dbReference type="PANTHER" id="PTHR47506:SF3">
    <property type="entry name" value="HTH-TYPE TRANSCRIPTIONAL REGULATOR LMRA"/>
    <property type="match status" value="1"/>
</dbReference>
<evidence type="ECO:0000313" key="2">
    <source>
        <dbReference type="Proteomes" id="UP000218263"/>
    </source>
</evidence>
<gene>
    <name evidence="1" type="primary">yxaF</name>
    <name evidence="1" type="ORF">MgSA37_00079</name>
</gene>
<dbReference type="AlphaFoldDB" id="A0A110AZN4"/>
<dbReference type="OrthoDB" id="9787680at2"/>
<name>A0A110AZN4_9SPHI</name>
<dbReference type="InterPro" id="IPR036271">
    <property type="entry name" value="Tet_transcr_reg_TetR-rel_C_sf"/>
</dbReference>
<reference evidence="1 2" key="1">
    <citation type="submission" date="2015-12" db="EMBL/GenBank/DDBJ databases">
        <title>Genome sequence of Mucilaginibacter gotjawali.</title>
        <authorList>
            <person name="Lee J.S."/>
            <person name="Lee K.C."/>
            <person name="Kim K.K."/>
            <person name="Lee B.W."/>
        </authorList>
    </citation>
    <scope>NUCLEOTIDE SEQUENCE [LARGE SCALE GENOMIC DNA]</scope>
    <source>
        <strain evidence="1 2">SA3-7</strain>
    </source>
</reference>
<organism evidence="1 2">
    <name type="scientific">Mucilaginibacter gotjawali</name>
    <dbReference type="NCBI Taxonomy" id="1550579"/>
    <lineage>
        <taxon>Bacteria</taxon>
        <taxon>Pseudomonadati</taxon>
        <taxon>Bacteroidota</taxon>
        <taxon>Sphingobacteriia</taxon>
        <taxon>Sphingobacteriales</taxon>
        <taxon>Sphingobacteriaceae</taxon>
        <taxon>Mucilaginibacter</taxon>
    </lineage>
</organism>
<accession>A0A110AZN4</accession>
<sequence>MKTSAVRNQIVETASRLFYKQGYNATGINQIIEEAGVAKASLYQHFHSKEDLLVEYLTVKGAETNAALKAEAEKFEAPKEKILAVFDFLAEVSVQPEYYGCNFLNIVSELPVDSDRVRGVIRKQKDDVRAMFADILRPVHKEKLADELYMLFDGALITNKVHGNAWPIQTAKTLAGKIL</sequence>